<feature type="compositionally biased region" description="Acidic residues" evidence="1">
    <location>
        <begin position="194"/>
        <end position="203"/>
    </location>
</feature>
<proteinExistence type="predicted"/>
<dbReference type="AlphaFoldDB" id="A0AAV3ZUH4"/>
<reference evidence="2 3" key="1">
    <citation type="journal article" date="2021" name="Elife">
        <title>Chloroplast acquisition without the gene transfer in kleptoplastic sea slugs, Plakobranchus ocellatus.</title>
        <authorList>
            <person name="Maeda T."/>
            <person name="Takahashi S."/>
            <person name="Yoshida T."/>
            <person name="Shimamura S."/>
            <person name="Takaki Y."/>
            <person name="Nagai Y."/>
            <person name="Toyoda A."/>
            <person name="Suzuki Y."/>
            <person name="Arimoto A."/>
            <person name="Ishii H."/>
            <person name="Satoh N."/>
            <person name="Nishiyama T."/>
            <person name="Hasebe M."/>
            <person name="Maruyama T."/>
            <person name="Minagawa J."/>
            <person name="Obokata J."/>
            <person name="Shigenobu S."/>
        </authorList>
    </citation>
    <scope>NUCLEOTIDE SEQUENCE [LARGE SCALE GENOMIC DNA]</scope>
</reference>
<comment type="caution">
    <text evidence="2">The sequence shown here is derived from an EMBL/GenBank/DDBJ whole genome shotgun (WGS) entry which is preliminary data.</text>
</comment>
<sequence>MEVGSPGNKTPCMTFEPTRVMTSSEPHNPLITKGKAPKRSQALDHLRTLPACDTLQSLVDLAFQGVDLTRFVFPPQLLSSMREFFRYMGWEIPSVDSDWVKGRSPAFLLFWRTLVPLVRRLSWRQEAAFAEWVPEAGTVTADASQGVTVNTVSARAEQGAGASTVAASTEQGLERIDPVPRDLDEYPSSAVTITDEEQMDQGEESLSVDGVSQSC</sequence>
<evidence type="ECO:0000313" key="3">
    <source>
        <dbReference type="Proteomes" id="UP000735302"/>
    </source>
</evidence>
<name>A0AAV3ZUH4_9GAST</name>
<keyword evidence="3" id="KW-1185">Reference proteome</keyword>
<gene>
    <name evidence="2" type="ORF">PoB_002484200</name>
</gene>
<feature type="region of interest" description="Disordered" evidence="1">
    <location>
        <begin position="159"/>
        <end position="215"/>
    </location>
</feature>
<dbReference type="Proteomes" id="UP000735302">
    <property type="component" value="Unassembled WGS sequence"/>
</dbReference>
<protein>
    <submittedName>
        <fullName evidence="2">Uncharacterized protein</fullName>
    </submittedName>
</protein>
<evidence type="ECO:0000313" key="2">
    <source>
        <dbReference type="EMBL" id="GFN98336.1"/>
    </source>
</evidence>
<dbReference type="EMBL" id="BLXT01002845">
    <property type="protein sequence ID" value="GFN98336.1"/>
    <property type="molecule type" value="Genomic_DNA"/>
</dbReference>
<organism evidence="2 3">
    <name type="scientific">Plakobranchus ocellatus</name>
    <dbReference type="NCBI Taxonomy" id="259542"/>
    <lineage>
        <taxon>Eukaryota</taxon>
        <taxon>Metazoa</taxon>
        <taxon>Spiralia</taxon>
        <taxon>Lophotrochozoa</taxon>
        <taxon>Mollusca</taxon>
        <taxon>Gastropoda</taxon>
        <taxon>Heterobranchia</taxon>
        <taxon>Euthyneura</taxon>
        <taxon>Panpulmonata</taxon>
        <taxon>Sacoglossa</taxon>
        <taxon>Placobranchoidea</taxon>
        <taxon>Plakobranchidae</taxon>
        <taxon>Plakobranchus</taxon>
    </lineage>
</organism>
<accession>A0AAV3ZUH4</accession>
<feature type="compositionally biased region" description="Basic and acidic residues" evidence="1">
    <location>
        <begin position="172"/>
        <end position="184"/>
    </location>
</feature>
<evidence type="ECO:0000256" key="1">
    <source>
        <dbReference type="SAM" id="MobiDB-lite"/>
    </source>
</evidence>